<evidence type="ECO:0000259" key="5">
    <source>
        <dbReference type="PROSITE" id="PS50157"/>
    </source>
</evidence>
<dbReference type="Pfam" id="PF13041">
    <property type="entry name" value="PPR_2"/>
    <property type="match status" value="2"/>
</dbReference>
<dbReference type="PANTHER" id="PTHR47926:SF497">
    <property type="entry name" value="TETRATRICOPEPTIDE-LIKE HELICAL DOMAIN SUPERFAMILY"/>
    <property type="match status" value="1"/>
</dbReference>
<dbReference type="PROSITE" id="PS51375">
    <property type="entry name" value="PPR"/>
    <property type="match status" value="6"/>
</dbReference>
<sequence>MNRSICHHLLAQCKTLRELQKIHAQAVAHGLHPHNQSVSCKIFRCYADFGRAADARKLFDEIPCPDLVSFTSLMSLHIRLERHREAVSLFSRAVADGHRPDGFAVVGALSAAGGLGDRQVGRAVHGLIFRLGLDFEVVVGNALIDMYSRSGKFESAVVVFDRMFLKDEITWGSMLNGYIKCAGVNSALSFFDQMPVRSVVAWTALITGHVQANQPVKALELFGRMVLEGHRPTHVTIVGVLSGCADIGALDLGRVIHGYGSKCNASRNIIVSNALMDMYAKSGSVEMAYSVFQEVQSKDAFTWTTMISCFTVQGDGKKALELFWGMLRSGVVPNSVTFVSVLSSCSHAGLIEEGRELFGTMRRIYNIEPQLQHYGCMIDLLGRGGLLEEAEALIADMDVEPDIVIWRSLLSACLVHRNDRLAEIAGKEIIKREPGDDGVYVLLWNMYASSSKWKEAREMKQQMLIRKIFKKPGCSWIEVDGVVHEFLMCSGDEIDGDVSVGQKGFRDIRRYKCEFCAVVRSKKCLIQAHMVAHHKDELDISETYNSNGEKIVHEEGHRCLECGACFRKPAHLKQHMQSHSHERLFLCPLEDCPFSYKRKDHLNRHMLKHQGKLFGCTVDGCGSRFSIKANMQRHVKEFHGDENVTKSNQQFICKEEGCNKAFKYLSKLKKHEESHVKFDYVEVVCGEPGCMKMFTNIECLRAHNQSCHQHVRCEICGEKHLKKNIKRHLQTHGEVPSGERMKCAFEGCERSFSNKSNLTKHMKACHEQLKLFTCRVAGCGKAFTYKHVRDNHEKSSAHVYVEGDFEEMDEQLRSRPRGGCKRKAMTVETLTRKRVTISGEASSLDDGAEYMRWLLSGGDDSGQAAQ</sequence>
<dbReference type="FunFam" id="1.25.40.10:FF:001579">
    <property type="entry name" value="Pentatricopeptide repeat-containing protein"/>
    <property type="match status" value="1"/>
</dbReference>
<dbReference type="OrthoDB" id="427030at2759"/>
<feature type="repeat" description="PPR" evidence="4">
    <location>
        <begin position="334"/>
        <end position="364"/>
    </location>
</feature>
<feature type="domain" description="C2H2-type" evidence="5">
    <location>
        <begin position="651"/>
        <end position="675"/>
    </location>
</feature>
<accession>A0A835ECG4</accession>
<keyword evidence="3" id="KW-0862">Zinc</keyword>
<dbReference type="Gene3D" id="3.30.160.60">
    <property type="entry name" value="Classic Zinc Finger"/>
    <property type="match status" value="5"/>
</dbReference>
<dbReference type="NCBIfam" id="TIGR00756">
    <property type="entry name" value="PPR"/>
    <property type="match status" value="3"/>
</dbReference>
<feature type="repeat" description="PPR" evidence="4">
    <location>
        <begin position="299"/>
        <end position="333"/>
    </location>
</feature>
<dbReference type="InterPro" id="IPR011990">
    <property type="entry name" value="TPR-like_helical_dom_sf"/>
</dbReference>
<dbReference type="SMART" id="SM00355">
    <property type="entry name" value="ZnF_C2H2"/>
    <property type="match status" value="9"/>
</dbReference>
<dbReference type="GO" id="GO:0005737">
    <property type="term" value="C:cytoplasm"/>
    <property type="evidence" value="ECO:0007669"/>
    <property type="project" value="UniProtKB-ARBA"/>
</dbReference>
<evidence type="ECO:0000313" key="7">
    <source>
        <dbReference type="Proteomes" id="UP000636709"/>
    </source>
</evidence>
<name>A0A835ECG4_9POAL</name>
<feature type="repeat" description="PPR" evidence="4">
    <location>
        <begin position="198"/>
        <end position="232"/>
    </location>
</feature>
<keyword evidence="1" id="KW-0677">Repeat</keyword>
<evidence type="ECO:0000256" key="3">
    <source>
        <dbReference type="PROSITE-ProRule" id="PRU00042"/>
    </source>
</evidence>
<dbReference type="AlphaFoldDB" id="A0A835ECG4"/>
<dbReference type="Proteomes" id="UP000636709">
    <property type="component" value="Unassembled WGS sequence"/>
</dbReference>
<feature type="domain" description="C2H2-type" evidence="5">
    <location>
        <begin position="772"/>
        <end position="798"/>
    </location>
</feature>
<keyword evidence="7" id="KW-1185">Reference proteome</keyword>
<dbReference type="InterPro" id="IPR046960">
    <property type="entry name" value="PPR_At4g14850-like_plant"/>
</dbReference>
<dbReference type="PANTHER" id="PTHR47926">
    <property type="entry name" value="PENTATRICOPEPTIDE REPEAT-CONTAINING PROTEIN"/>
    <property type="match status" value="1"/>
</dbReference>
<evidence type="ECO:0000313" key="6">
    <source>
        <dbReference type="EMBL" id="KAF8677271.1"/>
    </source>
</evidence>
<protein>
    <recommendedName>
        <fullName evidence="5">C2H2-type domain-containing protein</fullName>
    </recommendedName>
</protein>
<feature type="domain" description="C2H2-type" evidence="5">
    <location>
        <begin position="557"/>
        <end position="584"/>
    </location>
</feature>
<comment type="caution">
    <text evidence="6">The sequence shown here is derived from an EMBL/GenBank/DDBJ whole genome shotgun (WGS) entry which is preliminary data.</text>
</comment>
<feature type="repeat" description="PPR" evidence="4">
    <location>
        <begin position="66"/>
        <end position="100"/>
    </location>
</feature>
<reference evidence="6" key="1">
    <citation type="submission" date="2020-07" db="EMBL/GenBank/DDBJ databases">
        <title>Genome sequence and genetic diversity analysis of an under-domesticated orphan crop, white fonio (Digitaria exilis).</title>
        <authorList>
            <person name="Bennetzen J.L."/>
            <person name="Chen S."/>
            <person name="Ma X."/>
            <person name="Wang X."/>
            <person name="Yssel A.E.J."/>
            <person name="Chaluvadi S.R."/>
            <person name="Johnson M."/>
            <person name="Gangashetty P."/>
            <person name="Hamidou F."/>
            <person name="Sanogo M.D."/>
            <person name="Zwaenepoel A."/>
            <person name="Wallace J."/>
            <person name="Van De Peer Y."/>
            <person name="Van Deynze A."/>
        </authorList>
    </citation>
    <scope>NUCLEOTIDE SEQUENCE</scope>
    <source>
        <tissue evidence="6">Leaves</tissue>
    </source>
</reference>
<dbReference type="GO" id="GO:0016556">
    <property type="term" value="P:mRNA modification"/>
    <property type="evidence" value="ECO:0007669"/>
    <property type="project" value="UniProtKB-ARBA"/>
</dbReference>
<dbReference type="EMBL" id="JACEFO010002150">
    <property type="protein sequence ID" value="KAF8677271.1"/>
    <property type="molecule type" value="Genomic_DNA"/>
</dbReference>
<dbReference type="InterPro" id="IPR046848">
    <property type="entry name" value="E_motif"/>
</dbReference>
<dbReference type="SUPFAM" id="SSF57667">
    <property type="entry name" value="beta-beta-alpha zinc fingers"/>
    <property type="match status" value="3"/>
</dbReference>
<dbReference type="PROSITE" id="PS50157">
    <property type="entry name" value="ZINC_FINGER_C2H2_2"/>
    <property type="match status" value="6"/>
</dbReference>
<feature type="domain" description="C2H2-type" evidence="5">
    <location>
        <begin position="614"/>
        <end position="644"/>
    </location>
</feature>
<feature type="domain" description="C2H2-type" evidence="5">
    <location>
        <begin position="585"/>
        <end position="614"/>
    </location>
</feature>
<dbReference type="PROSITE" id="PS00028">
    <property type="entry name" value="ZINC_FINGER_C2H2_1"/>
    <property type="match status" value="7"/>
</dbReference>
<dbReference type="Pfam" id="PF00096">
    <property type="entry name" value="zf-C2H2"/>
    <property type="match status" value="4"/>
</dbReference>
<dbReference type="FunFam" id="1.25.40.10:FF:000277">
    <property type="entry name" value="Pentatricopeptide repeat-containing protein, mitochondrial"/>
    <property type="match status" value="1"/>
</dbReference>
<dbReference type="Pfam" id="PF20431">
    <property type="entry name" value="E_motif"/>
    <property type="match status" value="1"/>
</dbReference>
<evidence type="ECO:0000256" key="1">
    <source>
        <dbReference type="ARBA" id="ARBA00022737"/>
    </source>
</evidence>
<evidence type="ECO:0000256" key="4">
    <source>
        <dbReference type="PROSITE-ProRule" id="PRU00708"/>
    </source>
</evidence>
<dbReference type="GO" id="GO:0008270">
    <property type="term" value="F:zinc ion binding"/>
    <property type="evidence" value="ECO:0007669"/>
    <property type="project" value="UniProtKB-KW"/>
</dbReference>
<dbReference type="InterPro" id="IPR013087">
    <property type="entry name" value="Znf_C2H2_type"/>
</dbReference>
<proteinExistence type="predicted"/>
<dbReference type="Gene3D" id="1.25.40.10">
    <property type="entry name" value="Tetratricopeptide repeat domain"/>
    <property type="match status" value="3"/>
</dbReference>
<evidence type="ECO:0000256" key="2">
    <source>
        <dbReference type="ARBA" id="ARBA00022946"/>
    </source>
</evidence>
<gene>
    <name evidence="6" type="ORF">HU200_046754</name>
</gene>
<dbReference type="InterPro" id="IPR036236">
    <property type="entry name" value="Znf_C2H2_sf"/>
</dbReference>
<feature type="domain" description="C2H2-type" evidence="5">
    <location>
        <begin position="741"/>
        <end position="771"/>
    </location>
</feature>
<feature type="repeat" description="PPR" evidence="4">
    <location>
        <begin position="167"/>
        <end position="197"/>
    </location>
</feature>
<keyword evidence="3" id="KW-0479">Metal-binding</keyword>
<dbReference type="Pfam" id="PF01535">
    <property type="entry name" value="PPR"/>
    <property type="match status" value="5"/>
</dbReference>
<feature type="repeat" description="PPR" evidence="4">
    <location>
        <begin position="268"/>
        <end position="298"/>
    </location>
</feature>
<keyword evidence="2" id="KW-0809">Transit peptide</keyword>
<keyword evidence="3" id="KW-0863">Zinc-finger</keyword>
<organism evidence="6 7">
    <name type="scientific">Digitaria exilis</name>
    <dbReference type="NCBI Taxonomy" id="1010633"/>
    <lineage>
        <taxon>Eukaryota</taxon>
        <taxon>Viridiplantae</taxon>
        <taxon>Streptophyta</taxon>
        <taxon>Embryophyta</taxon>
        <taxon>Tracheophyta</taxon>
        <taxon>Spermatophyta</taxon>
        <taxon>Magnoliopsida</taxon>
        <taxon>Liliopsida</taxon>
        <taxon>Poales</taxon>
        <taxon>Poaceae</taxon>
        <taxon>PACMAD clade</taxon>
        <taxon>Panicoideae</taxon>
        <taxon>Panicodae</taxon>
        <taxon>Paniceae</taxon>
        <taxon>Anthephorinae</taxon>
        <taxon>Digitaria</taxon>
    </lineage>
</organism>
<dbReference type="GO" id="GO:0003723">
    <property type="term" value="F:RNA binding"/>
    <property type="evidence" value="ECO:0007669"/>
    <property type="project" value="InterPro"/>
</dbReference>
<dbReference type="InterPro" id="IPR002885">
    <property type="entry name" value="PPR_rpt"/>
</dbReference>
<dbReference type="FunFam" id="1.25.40.10:FF:000348">
    <property type="entry name" value="Pentatricopeptide repeat-containing protein chloroplastic"/>
    <property type="match status" value="1"/>
</dbReference>